<evidence type="ECO:0000313" key="1">
    <source>
        <dbReference type="EMBL" id="MEN1761629.1"/>
    </source>
</evidence>
<protein>
    <recommendedName>
        <fullName evidence="3">DNA-binding protein</fullName>
    </recommendedName>
</protein>
<evidence type="ECO:0008006" key="3">
    <source>
        <dbReference type="Google" id="ProtNLM"/>
    </source>
</evidence>
<dbReference type="Proteomes" id="UP001407405">
    <property type="component" value="Unassembled WGS sequence"/>
</dbReference>
<organism evidence="1 2">
    <name type="scientific">Anoxynatronum sibiricum</name>
    <dbReference type="NCBI Taxonomy" id="210623"/>
    <lineage>
        <taxon>Bacteria</taxon>
        <taxon>Bacillati</taxon>
        <taxon>Bacillota</taxon>
        <taxon>Clostridia</taxon>
        <taxon>Eubacteriales</taxon>
        <taxon>Clostridiaceae</taxon>
        <taxon>Anoxynatronum</taxon>
    </lineage>
</organism>
<dbReference type="RefSeq" id="WP_343186916.1">
    <property type="nucleotide sequence ID" value="NZ_JBCITM010000019.1"/>
</dbReference>
<reference evidence="1 2" key="1">
    <citation type="submission" date="2024-04" db="EMBL/GenBank/DDBJ databases">
        <title>Genome sequencing and metabolic network reconstruction of aminoacids and betaine degradation by Anoxynatronum sibiricum.</title>
        <authorList>
            <person name="Detkova E.N."/>
            <person name="Boltjanskaja Y.V."/>
            <person name="Mardanov A.V."/>
            <person name="Kevbrin V."/>
        </authorList>
    </citation>
    <scope>NUCLEOTIDE SEQUENCE [LARGE SCALE GENOMIC DNA]</scope>
    <source>
        <strain evidence="1 2">Z-7981</strain>
    </source>
</reference>
<sequence length="65" mass="7318">MKEASRSVSIKGHELACPVCGGSDFWERETLMNTAGATFLGFDWANKTATNYVCDHCGYVYWFLM</sequence>
<gene>
    <name evidence="1" type="ORF">AAIG11_14170</name>
</gene>
<evidence type="ECO:0000313" key="2">
    <source>
        <dbReference type="Proteomes" id="UP001407405"/>
    </source>
</evidence>
<proteinExistence type="predicted"/>
<name>A0ABU9VZW6_9CLOT</name>
<keyword evidence="2" id="KW-1185">Reference proteome</keyword>
<accession>A0ABU9VZW6</accession>
<comment type="caution">
    <text evidence="1">The sequence shown here is derived from an EMBL/GenBank/DDBJ whole genome shotgun (WGS) entry which is preliminary data.</text>
</comment>
<dbReference type="EMBL" id="JBCITM010000019">
    <property type="protein sequence ID" value="MEN1761629.1"/>
    <property type="molecule type" value="Genomic_DNA"/>
</dbReference>